<sequence>MGSWFRDGLLPPDLPVRKEGDADYALLRDLIRRNPLLFQNSHSGDAPASLKDFNIITNLHEGDSKSVYLAKRKSTNEKFVIKAVRKAELLKKNKVSIIHSHHRGLEQPILFINQIQHAFQSKTRLYLVKEYFARADCAALIGALGHLRENMARDYIFQIVQGLEYLHQQGAIHRDLCPENILIDQGHRLKLTDFGITYSAFLNRNINGGMEQISSNVLPSAKFSRLLSYLSPEAVLGLQDDDASIDWWAVGIISYEFLCGTLPFRADELGLLVQNILTARIDWNSNSEPSLAARDFVQSLLNLGVAARCSFHGAEGVKAHRFFDNIRDRMPAVGGDINPPAPSPGRDARATVFDQHLPGVPEEGRHDDTRRIVSRVQSLANLKASQVARREYQKRPASLTLTHKRSSYPQIQSRKMFEDYCLTCGRVLIDGYVPCRCSAR</sequence>
<dbReference type="AlphaFoldDB" id="A0AAD6UVV9"/>
<keyword evidence="5 10" id="KW-0418">Kinase</keyword>
<dbReference type="EC" id="2.7.11.1" evidence="1"/>
<dbReference type="GO" id="GO:0005524">
    <property type="term" value="F:ATP binding"/>
    <property type="evidence" value="ECO:0007669"/>
    <property type="project" value="UniProtKB-KW"/>
</dbReference>
<dbReference type="GO" id="GO:0004674">
    <property type="term" value="F:protein serine/threonine kinase activity"/>
    <property type="evidence" value="ECO:0007669"/>
    <property type="project" value="UniProtKB-KW"/>
</dbReference>
<dbReference type="GO" id="GO:0005737">
    <property type="term" value="C:cytoplasm"/>
    <property type="evidence" value="ECO:0007669"/>
    <property type="project" value="TreeGrafter"/>
</dbReference>
<evidence type="ECO:0000256" key="5">
    <source>
        <dbReference type="ARBA" id="ARBA00022777"/>
    </source>
</evidence>
<name>A0AAD6UVV9_9AGAR</name>
<keyword evidence="6" id="KW-0067">ATP-binding</keyword>
<evidence type="ECO:0000256" key="7">
    <source>
        <dbReference type="ARBA" id="ARBA00047899"/>
    </source>
</evidence>
<proteinExistence type="predicted"/>
<evidence type="ECO:0000256" key="3">
    <source>
        <dbReference type="ARBA" id="ARBA00022679"/>
    </source>
</evidence>
<evidence type="ECO:0000256" key="4">
    <source>
        <dbReference type="ARBA" id="ARBA00022741"/>
    </source>
</evidence>
<dbReference type="Gene3D" id="3.30.200.20">
    <property type="entry name" value="Phosphorylase Kinase, domain 1"/>
    <property type="match status" value="1"/>
</dbReference>
<dbReference type="PROSITE" id="PS50011">
    <property type="entry name" value="PROTEIN_KINASE_DOM"/>
    <property type="match status" value="1"/>
</dbReference>
<keyword evidence="11" id="KW-1185">Reference proteome</keyword>
<dbReference type="Pfam" id="PF00069">
    <property type="entry name" value="Pkinase"/>
    <property type="match status" value="1"/>
</dbReference>
<evidence type="ECO:0000259" key="9">
    <source>
        <dbReference type="PROSITE" id="PS50011"/>
    </source>
</evidence>
<organism evidence="10 11">
    <name type="scientific">Mycena pura</name>
    <dbReference type="NCBI Taxonomy" id="153505"/>
    <lineage>
        <taxon>Eukaryota</taxon>
        <taxon>Fungi</taxon>
        <taxon>Dikarya</taxon>
        <taxon>Basidiomycota</taxon>
        <taxon>Agaricomycotina</taxon>
        <taxon>Agaricomycetes</taxon>
        <taxon>Agaricomycetidae</taxon>
        <taxon>Agaricales</taxon>
        <taxon>Marasmiineae</taxon>
        <taxon>Mycenaceae</taxon>
        <taxon>Mycena</taxon>
    </lineage>
</organism>
<dbReference type="GO" id="GO:0005634">
    <property type="term" value="C:nucleus"/>
    <property type="evidence" value="ECO:0007669"/>
    <property type="project" value="TreeGrafter"/>
</dbReference>
<evidence type="ECO:0000256" key="8">
    <source>
        <dbReference type="ARBA" id="ARBA00048679"/>
    </source>
</evidence>
<evidence type="ECO:0000256" key="1">
    <source>
        <dbReference type="ARBA" id="ARBA00012513"/>
    </source>
</evidence>
<dbReference type="InterPro" id="IPR011009">
    <property type="entry name" value="Kinase-like_dom_sf"/>
</dbReference>
<comment type="catalytic activity">
    <reaction evidence="7">
        <text>L-threonyl-[protein] + ATP = O-phospho-L-threonyl-[protein] + ADP + H(+)</text>
        <dbReference type="Rhea" id="RHEA:46608"/>
        <dbReference type="Rhea" id="RHEA-COMP:11060"/>
        <dbReference type="Rhea" id="RHEA-COMP:11605"/>
        <dbReference type="ChEBI" id="CHEBI:15378"/>
        <dbReference type="ChEBI" id="CHEBI:30013"/>
        <dbReference type="ChEBI" id="CHEBI:30616"/>
        <dbReference type="ChEBI" id="CHEBI:61977"/>
        <dbReference type="ChEBI" id="CHEBI:456216"/>
        <dbReference type="EC" id="2.7.11.1"/>
    </reaction>
</comment>
<keyword evidence="3" id="KW-0808">Transferase</keyword>
<dbReference type="EMBL" id="JARJCW010000089">
    <property type="protein sequence ID" value="KAJ7195654.1"/>
    <property type="molecule type" value="Genomic_DNA"/>
</dbReference>
<comment type="catalytic activity">
    <reaction evidence="8">
        <text>L-seryl-[protein] + ATP = O-phospho-L-seryl-[protein] + ADP + H(+)</text>
        <dbReference type="Rhea" id="RHEA:17989"/>
        <dbReference type="Rhea" id="RHEA-COMP:9863"/>
        <dbReference type="Rhea" id="RHEA-COMP:11604"/>
        <dbReference type="ChEBI" id="CHEBI:15378"/>
        <dbReference type="ChEBI" id="CHEBI:29999"/>
        <dbReference type="ChEBI" id="CHEBI:30616"/>
        <dbReference type="ChEBI" id="CHEBI:83421"/>
        <dbReference type="ChEBI" id="CHEBI:456216"/>
        <dbReference type="EC" id="2.7.11.1"/>
    </reaction>
</comment>
<evidence type="ECO:0000313" key="10">
    <source>
        <dbReference type="EMBL" id="KAJ7195654.1"/>
    </source>
</evidence>
<accession>A0AAD6UVV9</accession>
<evidence type="ECO:0000313" key="11">
    <source>
        <dbReference type="Proteomes" id="UP001219525"/>
    </source>
</evidence>
<evidence type="ECO:0000256" key="6">
    <source>
        <dbReference type="ARBA" id="ARBA00022840"/>
    </source>
</evidence>
<reference evidence="10" key="1">
    <citation type="submission" date="2023-03" db="EMBL/GenBank/DDBJ databases">
        <title>Massive genome expansion in bonnet fungi (Mycena s.s.) driven by repeated elements and novel gene families across ecological guilds.</title>
        <authorList>
            <consortium name="Lawrence Berkeley National Laboratory"/>
            <person name="Harder C.B."/>
            <person name="Miyauchi S."/>
            <person name="Viragh M."/>
            <person name="Kuo A."/>
            <person name="Thoen E."/>
            <person name="Andreopoulos B."/>
            <person name="Lu D."/>
            <person name="Skrede I."/>
            <person name="Drula E."/>
            <person name="Henrissat B."/>
            <person name="Morin E."/>
            <person name="Kohler A."/>
            <person name="Barry K."/>
            <person name="LaButti K."/>
            <person name="Morin E."/>
            <person name="Salamov A."/>
            <person name="Lipzen A."/>
            <person name="Mereny Z."/>
            <person name="Hegedus B."/>
            <person name="Baldrian P."/>
            <person name="Stursova M."/>
            <person name="Weitz H."/>
            <person name="Taylor A."/>
            <person name="Grigoriev I.V."/>
            <person name="Nagy L.G."/>
            <person name="Martin F."/>
            <person name="Kauserud H."/>
        </authorList>
    </citation>
    <scope>NUCLEOTIDE SEQUENCE</scope>
    <source>
        <strain evidence="10">9144</strain>
    </source>
</reference>
<keyword evidence="4" id="KW-0547">Nucleotide-binding</keyword>
<dbReference type="PANTHER" id="PTHR24356:SF1">
    <property type="entry name" value="SERINE_THREONINE-PROTEIN KINASE GREATWALL"/>
    <property type="match status" value="1"/>
</dbReference>
<dbReference type="InterPro" id="IPR050236">
    <property type="entry name" value="Ser_Thr_kinase_AGC"/>
</dbReference>
<dbReference type="Proteomes" id="UP001219525">
    <property type="component" value="Unassembled WGS sequence"/>
</dbReference>
<dbReference type="Gene3D" id="1.10.510.10">
    <property type="entry name" value="Transferase(Phosphotransferase) domain 1"/>
    <property type="match status" value="1"/>
</dbReference>
<dbReference type="SUPFAM" id="SSF56112">
    <property type="entry name" value="Protein kinase-like (PK-like)"/>
    <property type="match status" value="1"/>
</dbReference>
<dbReference type="InterPro" id="IPR000719">
    <property type="entry name" value="Prot_kinase_dom"/>
</dbReference>
<comment type="caution">
    <text evidence="10">The sequence shown here is derived from an EMBL/GenBank/DDBJ whole genome shotgun (WGS) entry which is preliminary data.</text>
</comment>
<dbReference type="PANTHER" id="PTHR24356">
    <property type="entry name" value="SERINE/THREONINE-PROTEIN KINASE"/>
    <property type="match status" value="1"/>
</dbReference>
<dbReference type="GO" id="GO:0035556">
    <property type="term" value="P:intracellular signal transduction"/>
    <property type="evidence" value="ECO:0007669"/>
    <property type="project" value="TreeGrafter"/>
</dbReference>
<protein>
    <recommendedName>
        <fullName evidence="1">non-specific serine/threonine protein kinase</fullName>
        <ecNumber evidence="1">2.7.11.1</ecNumber>
    </recommendedName>
</protein>
<keyword evidence="2" id="KW-0723">Serine/threonine-protein kinase</keyword>
<evidence type="ECO:0000256" key="2">
    <source>
        <dbReference type="ARBA" id="ARBA00022527"/>
    </source>
</evidence>
<gene>
    <name evidence="10" type="ORF">GGX14DRAFT_376808</name>
</gene>
<feature type="domain" description="Protein kinase" evidence="9">
    <location>
        <begin position="53"/>
        <end position="323"/>
    </location>
</feature>